<evidence type="ECO:0000313" key="2">
    <source>
        <dbReference type="EMBL" id="OCH84548.1"/>
    </source>
</evidence>
<organism evidence="2 3">
    <name type="scientific">Obba rivulosa</name>
    <dbReference type="NCBI Taxonomy" id="1052685"/>
    <lineage>
        <taxon>Eukaryota</taxon>
        <taxon>Fungi</taxon>
        <taxon>Dikarya</taxon>
        <taxon>Basidiomycota</taxon>
        <taxon>Agaricomycotina</taxon>
        <taxon>Agaricomycetes</taxon>
        <taxon>Polyporales</taxon>
        <taxon>Gelatoporiaceae</taxon>
        <taxon>Obba</taxon>
    </lineage>
</organism>
<sequence>MSSFLEKAKEKLTGHTTNAQPSNTAGSQQNEQSFSIQPHPARTNDPRDLQDSPQYSGPNANPDVQAFHTPGPYVPNQELLNKVDRPLGRDELNARAAELNRQDVNDVVYPDSKAGGM</sequence>
<dbReference type="Proteomes" id="UP000250043">
    <property type="component" value="Unassembled WGS sequence"/>
</dbReference>
<proteinExistence type="predicted"/>
<gene>
    <name evidence="2" type="ORF">OBBRIDRAFT_808152</name>
</gene>
<feature type="region of interest" description="Disordered" evidence="1">
    <location>
        <begin position="1"/>
        <end position="78"/>
    </location>
</feature>
<protein>
    <submittedName>
        <fullName evidence="2">Uncharacterized protein</fullName>
    </submittedName>
</protein>
<name>A0A8E2AI25_9APHY</name>
<feature type="compositionally biased region" description="Basic and acidic residues" evidence="1">
    <location>
        <begin position="1"/>
        <end position="13"/>
    </location>
</feature>
<accession>A0A8E2AI25</accession>
<feature type="compositionally biased region" description="Polar residues" evidence="1">
    <location>
        <begin position="14"/>
        <end position="36"/>
    </location>
</feature>
<dbReference type="AlphaFoldDB" id="A0A8E2AI25"/>
<reference evidence="2 3" key="1">
    <citation type="submission" date="2016-07" db="EMBL/GenBank/DDBJ databases">
        <title>Draft genome of the white-rot fungus Obba rivulosa 3A-2.</title>
        <authorList>
            <consortium name="DOE Joint Genome Institute"/>
            <person name="Miettinen O."/>
            <person name="Riley R."/>
            <person name="Acob R."/>
            <person name="Barry K."/>
            <person name="Cullen D."/>
            <person name="De Vries R."/>
            <person name="Hainaut M."/>
            <person name="Hatakka A."/>
            <person name="Henrissat B."/>
            <person name="Hilden K."/>
            <person name="Kuo R."/>
            <person name="Labutti K."/>
            <person name="Lipzen A."/>
            <person name="Makela M.R."/>
            <person name="Sandor L."/>
            <person name="Spatafora J.W."/>
            <person name="Grigoriev I.V."/>
            <person name="Hibbett D.S."/>
        </authorList>
    </citation>
    <scope>NUCLEOTIDE SEQUENCE [LARGE SCALE GENOMIC DNA]</scope>
    <source>
        <strain evidence="2 3">3A-2</strain>
    </source>
</reference>
<dbReference type="EMBL" id="KV722660">
    <property type="protein sequence ID" value="OCH84548.1"/>
    <property type="molecule type" value="Genomic_DNA"/>
</dbReference>
<dbReference type="OrthoDB" id="2532734at2759"/>
<evidence type="ECO:0000256" key="1">
    <source>
        <dbReference type="SAM" id="MobiDB-lite"/>
    </source>
</evidence>
<keyword evidence="3" id="KW-1185">Reference proteome</keyword>
<evidence type="ECO:0000313" key="3">
    <source>
        <dbReference type="Proteomes" id="UP000250043"/>
    </source>
</evidence>